<reference evidence="3" key="1">
    <citation type="submission" date="2021-01" db="EMBL/GenBank/DDBJ databases">
        <authorList>
            <person name="Corre E."/>
            <person name="Pelletier E."/>
            <person name="Niang G."/>
            <person name="Scheremetjew M."/>
            <person name="Finn R."/>
            <person name="Kale V."/>
            <person name="Holt S."/>
            <person name="Cochrane G."/>
            <person name="Meng A."/>
            <person name="Brown T."/>
            <person name="Cohen L."/>
        </authorList>
    </citation>
    <scope>NUCLEOTIDE SEQUENCE</scope>
    <source>
        <strain evidence="3">10249 10 AB</strain>
    </source>
</reference>
<dbReference type="EMBL" id="HBIX01020436">
    <property type="protein sequence ID" value="CAE0721661.1"/>
    <property type="molecule type" value="Transcribed_RNA"/>
</dbReference>
<organism evidence="3">
    <name type="scientific">Pseudo-nitzschia australis</name>
    <dbReference type="NCBI Taxonomy" id="44445"/>
    <lineage>
        <taxon>Eukaryota</taxon>
        <taxon>Sar</taxon>
        <taxon>Stramenopiles</taxon>
        <taxon>Ochrophyta</taxon>
        <taxon>Bacillariophyta</taxon>
        <taxon>Bacillariophyceae</taxon>
        <taxon>Bacillariophycidae</taxon>
        <taxon>Bacillariales</taxon>
        <taxon>Bacillariaceae</taxon>
        <taxon>Pseudo-nitzschia</taxon>
    </lineage>
</organism>
<evidence type="ECO:0000256" key="1">
    <source>
        <dbReference type="SAM" id="MobiDB-lite"/>
    </source>
</evidence>
<name>A0A7S4EM81_9STRA</name>
<evidence type="ECO:0000256" key="2">
    <source>
        <dbReference type="SAM" id="Phobius"/>
    </source>
</evidence>
<protein>
    <submittedName>
        <fullName evidence="3">Uncharacterized protein</fullName>
    </submittedName>
</protein>
<proteinExistence type="predicted"/>
<dbReference type="AlphaFoldDB" id="A0A7S4EM81"/>
<feature type="region of interest" description="Disordered" evidence="1">
    <location>
        <begin position="1"/>
        <end position="30"/>
    </location>
</feature>
<sequence length="100" mass="10929">MHESDPSSRPKRSRRVPSWSSSSSSSSRTPAVHILVDASIEESFDIAEKTHSLTVPSSDALQKAPFCLLLLLLLLLLLSMSLLRAIQRALERTSGISLSL</sequence>
<keyword evidence="2" id="KW-1133">Transmembrane helix</keyword>
<feature type="transmembrane region" description="Helical" evidence="2">
    <location>
        <begin position="63"/>
        <end position="83"/>
    </location>
</feature>
<accession>A0A7S4EM81</accession>
<feature type="compositionally biased region" description="Low complexity" evidence="1">
    <location>
        <begin position="16"/>
        <end position="28"/>
    </location>
</feature>
<keyword evidence="2" id="KW-0812">Transmembrane</keyword>
<keyword evidence="2" id="KW-0472">Membrane</keyword>
<gene>
    <name evidence="3" type="ORF">PAUS00366_LOCUS14416</name>
</gene>
<evidence type="ECO:0000313" key="3">
    <source>
        <dbReference type="EMBL" id="CAE0721661.1"/>
    </source>
</evidence>